<sequence>MVTPEEKRKALFSIIGNGLYLLVIAAAVVFLVVIAINSDGGYSLGLLLGRVALVLAVIYLLVRFVKWAARR</sequence>
<gene>
    <name evidence="2" type="ORF">SacglDRAFT_03282</name>
</gene>
<reference evidence="2 3" key="1">
    <citation type="submission" date="2011-09" db="EMBL/GenBank/DDBJ databases">
        <authorList>
            <consortium name="US DOE Joint Genome Institute (JGI-PGF)"/>
            <person name="Lucas S."/>
            <person name="Han J."/>
            <person name="Lapidus A."/>
            <person name="Cheng J.-F."/>
            <person name="Goodwin L."/>
            <person name="Pitluck S."/>
            <person name="Peters L."/>
            <person name="Land M.L."/>
            <person name="Hauser L."/>
            <person name="Brambilla E."/>
            <person name="Klenk H.-P."/>
            <person name="Woyke T.J."/>
        </authorList>
    </citation>
    <scope>NUCLEOTIDE SEQUENCE [LARGE SCALE GENOMIC DNA]</scope>
    <source>
        <strain evidence="2 3">K62</strain>
    </source>
</reference>
<evidence type="ECO:0000256" key="1">
    <source>
        <dbReference type="SAM" id="Phobius"/>
    </source>
</evidence>
<proteinExistence type="predicted"/>
<keyword evidence="1" id="KW-1133">Transmembrane helix</keyword>
<reference evidence="3" key="2">
    <citation type="submission" date="2012-01" db="EMBL/GenBank/DDBJ databases">
        <title>Noncontiguous Finished sequence of chromosome of Saccharomonospora glauca K62.</title>
        <authorList>
            <consortium name="US DOE Joint Genome Institute"/>
            <person name="Lucas S."/>
            <person name="Han J."/>
            <person name="Lapidus A."/>
            <person name="Cheng J.-F."/>
            <person name="Goodwin L."/>
            <person name="Pitluck S."/>
            <person name="Peters L."/>
            <person name="Mikhailova N."/>
            <person name="Held B."/>
            <person name="Detter J.C."/>
            <person name="Han C."/>
            <person name="Tapia R."/>
            <person name="Land M."/>
            <person name="Hauser L."/>
            <person name="Kyrpides N."/>
            <person name="Ivanova N."/>
            <person name="Pagani I."/>
            <person name="Brambilla E.-M."/>
            <person name="Klenk H.-P."/>
            <person name="Woyke T."/>
        </authorList>
    </citation>
    <scope>NUCLEOTIDE SEQUENCE [LARGE SCALE GENOMIC DNA]</scope>
    <source>
        <strain evidence="3">K62</strain>
    </source>
</reference>
<feature type="transmembrane region" description="Helical" evidence="1">
    <location>
        <begin position="42"/>
        <end position="62"/>
    </location>
</feature>
<dbReference type="AlphaFoldDB" id="I1D5B9"/>
<evidence type="ECO:0000313" key="2">
    <source>
        <dbReference type="EMBL" id="EIF00144.1"/>
    </source>
</evidence>
<dbReference type="HOGENOM" id="CLU_2737635_0_0_11"/>
<dbReference type="RefSeq" id="WP_005465868.1">
    <property type="nucleotide sequence ID" value="NZ_CM001484.1"/>
</dbReference>
<dbReference type="STRING" id="928724.SacglDRAFT_03282"/>
<feature type="transmembrane region" description="Helical" evidence="1">
    <location>
        <begin position="12"/>
        <end position="36"/>
    </location>
</feature>
<accession>I1D5B9</accession>
<protein>
    <submittedName>
        <fullName evidence="2">Uncharacterized protein</fullName>
    </submittedName>
</protein>
<organism evidence="2 3">
    <name type="scientific">Saccharomonospora glauca K62</name>
    <dbReference type="NCBI Taxonomy" id="928724"/>
    <lineage>
        <taxon>Bacteria</taxon>
        <taxon>Bacillati</taxon>
        <taxon>Actinomycetota</taxon>
        <taxon>Actinomycetes</taxon>
        <taxon>Pseudonocardiales</taxon>
        <taxon>Pseudonocardiaceae</taxon>
        <taxon>Saccharomonospora</taxon>
    </lineage>
</organism>
<dbReference type="Proteomes" id="UP000005087">
    <property type="component" value="Chromosome"/>
</dbReference>
<keyword evidence="1" id="KW-0812">Transmembrane</keyword>
<keyword evidence="3" id="KW-1185">Reference proteome</keyword>
<evidence type="ECO:0000313" key="3">
    <source>
        <dbReference type="Proteomes" id="UP000005087"/>
    </source>
</evidence>
<keyword evidence="1" id="KW-0472">Membrane</keyword>
<name>I1D5B9_9PSEU</name>
<dbReference type="EMBL" id="CM001484">
    <property type="protein sequence ID" value="EIF00144.1"/>
    <property type="molecule type" value="Genomic_DNA"/>
</dbReference>